<keyword evidence="3" id="KW-1185">Reference proteome</keyword>
<dbReference type="SUPFAM" id="SSF53474">
    <property type="entry name" value="alpha/beta-Hydrolases"/>
    <property type="match status" value="1"/>
</dbReference>
<dbReference type="OrthoDB" id="652634at2"/>
<evidence type="ECO:0000259" key="1">
    <source>
        <dbReference type="Pfam" id="PF20408"/>
    </source>
</evidence>
<dbReference type="PANTHER" id="PTHR13136:SF11">
    <property type="entry name" value="TESTIS-EXPRESSED PROTEIN 30"/>
    <property type="match status" value="1"/>
</dbReference>
<protein>
    <submittedName>
        <fullName evidence="2">Alpha/beta hydrolase</fullName>
    </submittedName>
</protein>
<dbReference type="AlphaFoldDB" id="A0A2V1GT77"/>
<dbReference type="Gene3D" id="3.40.50.1820">
    <property type="entry name" value="alpha/beta hydrolase"/>
    <property type="match status" value="1"/>
</dbReference>
<proteinExistence type="predicted"/>
<evidence type="ECO:0000313" key="3">
    <source>
        <dbReference type="Proteomes" id="UP000244906"/>
    </source>
</evidence>
<dbReference type="InterPro" id="IPR029058">
    <property type="entry name" value="AB_hydrolase_fold"/>
</dbReference>
<comment type="caution">
    <text evidence="2">The sequence shown here is derived from an EMBL/GenBank/DDBJ whole genome shotgun (WGS) entry which is preliminary data.</text>
</comment>
<accession>A0A2V1GT77</accession>
<dbReference type="Proteomes" id="UP000244906">
    <property type="component" value="Unassembled WGS sequence"/>
</dbReference>
<organism evidence="2 3">
    <name type="scientific">Pelagibaculum spongiae</name>
    <dbReference type="NCBI Taxonomy" id="2080658"/>
    <lineage>
        <taxon>Bacteria</taxon>
        <taxon>Pseudomonadati</taxon>
        <taxon>Pseudomonadota</taxon>
        <taxon>Gammaproteobacteria</taxon>
        <taxon>Oceanospirillales</taxon>
        <taxon>Pelagibaculum</taxon>
    </lineage>
</organism>
<reference evidence="2 3" key="1">
    <citation type="submission" date="2018-04" db="EMBL/GenBank/DDBJ databases">
        <title>Thalassorhabdus spongiae gen. nov., sp. nov., isolated from a marine sponge in South-West Iceland.</title>
        <authorList>
            <person name="Knobloch S."/>
            <person name="Daussin A."/>
            <person name="Johannsson R."/>
            <person name="Marteinsson V.T."/>
        </authorList>
    </citation>
    <scope>NUCLEOTIDE SEQUENCE [LARGE SCALE GENOMIC DNA]</scope>
    <source>
        <strain evidence="2 3">Hp12</strain>
    </source>
</reference>
<dbReference type="GO" id="GO:0016787">
    <property type="term" value="F:hydrolase activity"/>
    <property type="evidence" value="ECO:0007669"/>
    <property type="project" value="UniProtKB-KW"/>
</dbReference>
<dbReference type="PANTHER" id="PTHR13136">
    <property type="entry name" value="TESTIS DEVELOPMENT PROTEIN PRTD"/>
    <property type="match status" value="1"/>
</dbReference>
<sequence>MSDIPVLINSPEASPHSTLILAHGAGAGMEHAFIEDAAKRIAANGMKVIRFEFPYMQRRRDEGKKFPPNRMPVLLEAFEAVIKQVPIEGKLLIGGKSMGGRVASLIAAEHAKTLGIEGLIVLGYPFFAARKERIAQNNRGAHLANIELPTLIVQGDRDTFGGEVEVKQLPLSPTVKTVFVADGDHSFKPRVKSGFTLDQNMATMAEAITKFQQECVL</sequence>
<dbReference type="InterPro" id="IPR026555">
    <property type="entry name" value="NSL3/Tex30"/>
</dbReference>
<feature type="domain" description="KANL3/Tex30 alpha/beta hydrolase-like" evidence="1">
    <location>
        <begin position="17"/>
        <end position="212"/>
    </location>
</feature>
<dbReference type="RefSeq" id="WP_116687552.1">
    <property type="nucleotide sequence ID" value="NZ_CAWNYD010000005.1"/>
</dbReference>
<dbReference type="EMBL" id="QDDL01000005">
    <property type="protein sequence ID" value="PVZ68224.1"/>
    <property type="molecule type" value="Genomic_DNA"/>
</dbReference>
<name>A0A2V1GT77_9GAMM</name>
<gene>
    <name evidence="2" type="ORF">DC094_13070</name>
</gene>
<evidence type="ECO:0000313" key="2">
    <source>
        <dbReference type="EMBL" id="PVZ68224.1"/>
    </source>
</evidence>
<dbReference type="Pfam" id="PF20408">
    <property type="entry name" value="Abhydrolase_11"/>
    <property type="match status" value="1"/>
</dbReference>
<dbReference type="InterPro" id="IPR046879">
    <property type="entry name" value="KANL3/Tex30_Abhydrolase"/>
</dbReference>
<keyword evidence="2" id="KW-0378">Hydrolase</keyword>